<sequence>MALPVGPSLEEFSSARLTCRNGELFNPPALTNFLGCLQVAPDITAVQHLTFAPWSVGASWLGTLQFDGCRLHTSAAEIAFEWRPDRVVRQTEHRDWHFTSTTVMGVRAQTVTVALQITNRAAARRTVRFGLLAGEGVVRSDDGWHTPVSPQEAPLISTTPWEGAPPATTLRRNRREVLADRSGLLFSSQASAAHALQATSPSPDWLDRRWLGFDWSFEPGETRTLHFIIAVGGDPDELHSALARWRENPGAELAAAETDWRAEIAAAFTPGNARYSGHLPVLRTTNAALRAVYLNAVITAIYFKREPRVSPHGRTYVTLMPRYWVTTSFINDWSLAAFLLTLLDPACVRRTIERWLERDIHRHFGTEYVSGRSTGNWYSCNDYAMARLITLYVRVTGEADWLTHRVGDRTVLEHLVACASHYRTLDRGSGLADYGDRNSLLEAVGTYEHEVASLNAANVWILRETATLLDWQGRAGEASRLRQEATALVSRVQSLYVAGAGYWHCRRPDGELVPVRHAWDFIHTLNFLHADLPTEQINEMIDFFRRELMTPTWMSALSPLDEDTGFSQRPDHQWNGSYPAWVSLAATALLKTDHADLLATWLPGLAATAQQGPYSQAHFVETAAPTVAGGARKAPTEWPYINDWTCLSAGNFFETVVLGLFGFDPGYTQPKSRPQLDRLDPHAALHGLRWQGRLLEIRADGTIHSPGS</sequence>
<protein>
    <recommendedName>
        <fullName evidence="3">Glycogen debranching enzyme C-terminal domain-containing protein</fullName>
    </recommendedName>
</protein>
<evidence type="ECO:0000313" key="2">
    <source>
        <dbReference type="Proteomes" id="UP000290218"/>
    </source>
</evidence>
<organism evidence="1 2">
    <name type="scientific">Oleiharenicola lentus</name>
    <dbReference type="NCBI Taxonomy" id="2508720"/>
    <lineage>
        <taxon>Bacteria</taxon>
        <taxon>Pseudomonadati</taxon>
        <taxon>Verrucomicrobiota</taxon>
        <taxon>Opitutia</taxon>
        <taxon>Opitutales</taxon>
        <taxon>Opitutaceae</taxon>
        <taxon>Oleiharenicola</taxon>
    </lineage>
</organism>
<evidence type="ECO:0000313" key="1">
    <source>
        <dbReference type="EMBL" id="RXK56250.1"/>
    </source>
</evidence>
<dbReference type="InterPro" id="IPR012341">
    <property type="entry name" value="6hp_glycosidase-like_sf"/>
</dbReference>
<dbReference type="OrthoDB" id="5165349at2"/>
<dbReference type="Gene3D" id="1.50.10.10">
    <property type="match status" value="1"/>
</dbReference>
<dbReference type="GO" id="GO:0005975">
    <property type="term" value="P:carbohydrate metabolic process"/>
    <property type="evidence" value="ECO:0007669"/>
    <property type="project" value="InterPro"/>
</dbReference>
<dbReference type="RefSeq" id="WP_129047616.1">
    <property type="nucleotide sequence ID" value="NZ_SDHX01000001.1"/>
</dbReference>
<accession>A0A4Q1CBB1</accession>
<name>A0A4Q1CBB1_9BACT</name>
<keyword evidence="2" id="KW-1185">Reference proteome</keyword>
<comment type="caution">
    <text evidence="1">The sequence shown here is derived from an EMBL/GenBank/DDBJ whole genome shotgun (WGS) entry which is preliminary data.</text>
</comment>
<dbReference type="AlphaFoldDB" id="A0A4Q1CBB1"/>
<gene>
    <name evidence="1" type="ORF">ESB00_10355</name>
</gene>
<dbReference type="SUPFAM" id="SSF48208">
    <property type="entry name" value="Six-hairpin glycosidases"/>
    <property type="match status" value="1"/>
</dbReference>
<dbReference type="Proteomes" id="UP000290218">
    <property type="component" value="Unassembled WGS sequence"/>
</dbReference>
<dbReference type="InterPro" id="IPR008928">
    <property type="entry name" value="6-hairpin_glycosidase_sf"/>
</dbReference>
<proteinExistence type="predicted"/>
<dbReference type="EMBL" id="SDHX01000001">
    <property type="protein sequence ID" value="RXK56250.1"/>
    <property type="molecule type" value="Genomic_DNA"/>
</dbReference>
<reference evidence="1 2" key="1">
    <citation type="submission" date="2019-01" db="EMBL/GenBank/DDBJ databases">
        <title>Lacunisphaera sp. strain TWA-58.</title>
        <authorList>
            <person name="Chen W.-M."/>
        </authorList>
    </citation>
    <scope>NUCLEOTIDE SEQUENCE [LARGE SCALE GENOMIC DNA]</scope>
    <source>
        <strain evidence="1 2">TWA-58</strain>
    </source>
</reference>
<evidence type="ECO:0008006" key="3">
    <source>
        <dbReference type="Google" id="ProtNLM"/>
    </source>
</evidence>